<reference evidence="1" key="1">
    <citation type="submission" date="2021-08" db="EMBL/GenBank/DDBJ databases">
        <title>Comparative analyses of Brucepasteria parasyntrophica and Teretinema zuelzerae.</title>
        <authorList>
            <person name="Song Y."/>
            <person name="Brune A."/>
        </authorList>
    </citation>
    <scope>NUCLEOTIDE SEQUENCE</scope>
    <source>
        <strain evidence="1">DSM 1903</strain>
    </source>
</reference>
<dbReference type="AlphaFoldDB" id="A0AAE3EF65"/>
<comment type="caution">
    <text evidence="1">The sequence shown here is derived from an EMBL/GenBank/DDBJ whole genome shotgun (WGS) entry which is preliminary data.</text>
</comment>
<evidence type="ECO:0000313" key="1">
    <source>
        <dbReference type="EMBL" id="MCD1653454.1"/>
    </source>
</evidence>
<dbReference type="Proteomes" id="UP001198163">
    <property type="component" value="Unassembled WGS sequence"/>
</dbReference>
<keyword evidence="2" id="KW-1185">Reference proteome</keyword>
<name>A0AAE3EF65_9SPIR</name>
<protein>
    <submittedName>
        <fullName evidence="1">Zinc ribbon domain-containing protein</fullName>
    </submittedName>
</protein>
<proteinExistence type="predicted"/>
<organism evidence="1 2">
    <name type="scientific">Teretinema zuelzerae</name>
    <dbReference type="NCBI Taxonomy" id="156"/>
    <lineage>
        <taxon>Bacteria</taxon>
        <taxon>Pseudomonadati</taxon>
        <taxon>Spirochaetota</taxon>
        <taxon>Spirochaetia</taxon>
        <taxon>Spirochaetales</taxon>
        <taxon>Treponemataceae</taxon>
        <taxon>Teretinema</taxon>
    </lineage>
</organism>
<sequence>MDSVIVCRDCGKTVERNFNFCPWCGCSLMPEEDISSAVQDACLRMDELRRSRNVSRIDVLDRKLIDLEKILSQLASLQTLHN</sequence>
<dbReference type="EMBL" id="JAINWA010000001">
    <property type="protein sequence ID" value="MCD1653454.1"/>
    <property type="molecule type" value="Genomic_DNA"/>
</dbReference>
<gene>
    <name evidence="1" type="ORF">K7J14_01915</name>
</gene>
<accession>A0AAE3EF65</accession>
<dbReference type="RefSeq" id="WP_230752454.1">
    <property type="nucleotide sequence ID" value="NZ_JAINWA010000001.1"/>
</dbReference>
<evidence type="ECO:0000313" key="2">
    <source>
        <dbReference type="Proteomes" id="UP001198163"/>
    </source>
</evidence>